<proteinExistence type="predicted"/>
<name>F5Z3G0_MYCSD</name>
<accession>F5Z3G0</accession>
<dbReference type="STRING" id="875328.JDM601_0686"/>
<gene>
    <name evidence="1" type="ordered locus">JDM601_0686</name>
</gene>
<keyword evidence="2" id="KW-1185">Reference proteome</keyword>
<dbReference type="EMBL" id="CP002329">
    <property type="protein sequence ID" value="AEF34686.1"/>
    <property type="molecule type" value="Genomic_DNA"/>
</dbReference>
<dbReference type="AlphaFoldDB" id="F5Z3G0"/>
<protein>
    <submittedName>
        <fullName evidence="1">Uncharacterized protein</fullName>
    </submittedName>
</protein>
<sequence>MGMQNRAVAIGELTPALHLPGAGEGTEVGDFVDAPLAALTDQRLDEDR</sequence>
<dbReference type="KEGG" id="mjd:JDM601_0686"/>
<reference evidence="1 2" key="1">
    <citation type="journal article" date="2011" name="J. Bacteriol.">
        <title>Complete genome sequence of a novel clinical isolate, the nontuberculous Mycobacterium strain JDM601.</title>
        <authorList>
            <person name="Zhang Z.Y."/>
            <person name="Sun Z.Q."/>
            <person name="Wang Z.L."/>
            <person name="Wen Z.L."/>
            <person name="Sun Q.W."/>
            <person name="Zhu Z.Q."/>
            <person name="Song Y.Z."/>
            <person name="Zhao J.W."/>
            <person name="Wang H.H."/>
            <person name="Zhang S.L."/>
            <person name="Guo X.K."/>
        </authorList>
    </citation>
    <scope>NUCLEOTIDE SEQUENCE [LARGE SCALE GENOMIC DNA]</scope>
    <source>
        <strain evidence="1 2">JDM601</strain>
    </source>
</reference>
<evidence type="ECO:0000313" key="1">
    <source>
        <dbReference type="EMBL" id="AEF34686.1"/>
    </source>
</evidence>
<organism evidence="1 2">
    <name type="scientific">Mycolicibacter sinensis (strain JDM601)</name>
    <name type="common">Mycobacterium sinense</name>
    <dbReference type="NCBI Taxonomy" id="875328"/>
    <lineage>
        <taxon>Bacteria</taxon>
        <taxon>Bacillati</taxon>
        <taxon>Actinomycetota</taxon>
        <taxon>Actinomycetes</taxon>
        <taxon>Mycobacteriales</taxon>
        <taxon>Mycobacteriaceae</taxon>
        <taxon>Mycolicibacter</taxon>
    </lineage>
</organism>
<dbReference type="HOGENOM" id="CLU_3155128_0_0_11"/>
<evidence type="ECO:0000313" key="2">
    <source>
        <dbReference type="Proteomes" id="UP000009224"/>
    </source>
</evidence>
<dbReference type="Proteomes" id="UP000009224">
    <property type="component" value="Chromosome"/>
</dbReference>